<dbReference type="PANTHER" id="PTHR19278">
    <property type="entry name" value="OROTATE PHOSPHORIBOSYLTRANSFERASE"/>
    <property type="match status" value="1"/>
</dbReference>
<evidence type="ECO:0000256" key="7">
    <source>
        <dbReference type="HAMAP-Rule" id="MF_01208"/>
    </source>
</evidence>
<accession>A0A0S4MPC8</accession>
<dbReference type="CDD" id="cd06223">
    <property type="entry name" value="PRTases_typeI"/>
    <property type="match status" value="1"/>
</dbReference>
<dbReference type="UniPathway" id="UPA00070">
    <property type="reaction ID" value="UER00119"/>
</dbReference>
<dbReference type="Gene3D" id="3.40.50.2020">
    <property type="match status" value="1"/>
</dbReference>
<evidence type="ECO:0000256" key="2">
    <source>
        <dbReference type="ARBA" id="ARBA00011971"/>
    </source>
</evidence>
<feature type="binding site" evidence="7">
    <location>
        <position position="123"/>
    </location>
    <ligand>
        <name>orotate</name>
        <dbReference type="ChEBI" id="CHEBI:30839"/>
    </ligand>
</feature>
<evidence type="ECO:0000313" key="11">
    <source>
        <dbReference type="Proteomes" id="UP000182011"/>
    </source>
</evidence>
<dbReference type="SUPFAM" id="SSF53271">
    <property type="entry name" value="PRTase-like"/>
    <property type="match status" value="1"/>
</dbReference>
<dbReference type="GO" id="GO:0044205">
    <property type="term" value="P:'de novo' UMP biosynthetic process"/>
    <property type="evidence" value="ECO:0007669"/>
    <property type="project" value="UniProtKB-UniRule"/>
</dbReference>
<dbReference type="InterPro" id="IPR023031">
    <property type="entry name" value="OPRT"/>
</dbReference>
<dbReference type="Pfam" id="PF00156">
    <property type="entry name" value="Pribosyltran"/>
    <property type="match status" value="1"/>
</dbReference>
<dbReference type="Proteomes" id="UP000182200">
    <property type="component" value="Unassembled WGS sequence"/>
</dbReference>
<comment type="function">
    <text evidence="7">Catalyzes the transfer of a ribosyl phosphate group from 5-phosphoribose 1-diphosphate to orotate, leading to the formation of orotidine monophosphate (OMP).</text>
</comment>
<gene>
    <name evidence="7" type="primary">pyrE</name>
    <name evidence="10" type="ORF">JGI4_00132</name>
    <name evidence="9" type="ORF">JGI8_01816</name>
</gene>
<evidence type="ECO:0000256" key="1">
    <source>
        <dbReference type="ARBA" id="ARBA00004889"/>
    </source>
</evidence>
<evidence type="ECO:0000256" key="4">
    <source>
        <dbReference type="ARBA" id="ARBA00022679"/>
    </source>
</evidence>
<accession>A0A0N7MWW1</accession>
<reference evidence="9 12" key="2">
    <citation type="submission" date="2015-11" db="EMBL/GenBank/DDBJ databases">
        <authorList>
            <person name="Varghese N."/>
        </authorList>
    </citation>
    <scope>NUCLEOTIDE SEQUENCE [LARGE SCALE GENOMIC DNA]</scope>
    <source>
        <strain evidence="9 12">JGI-8</strain>
    </source>
</reference>
<evidence type="ECO:0000313" key="12">
    <source>
        <dbReference type="Proteomes" id="UP000182200"/>
    </source>
</evidence>
<dbReference type="GO" id="GO:0000287">
    <property type="term" value="F:magnesium ion binding"/>
    <property type="evidence" value="ECO:0007669"/>
    <property type="project" value="UniProtKB-UniRule"/>
</dbReference>
<dbReference type="EMBL" id="FAOP01000001">
    <property type="protein sequence ID" value="CUU00910.1"/>
    <property type="molecule type" value="Genomic_DNA"/>
</dbReference>
<evidence type="ECO:0000256" key="5">
    <source>
        <dbReference type="ARBA" id="ARBA00022842"/>
    </source>
</evidence>
<accession>A0A0P1MDG8</accession>
<evidence type="ECO:0000313" key="10">
    <source>
        <dbReference type="EMBL" id="CUU00910.1"/>
    </source>
</evidence>
<feature type="binding site" description="in other chain" evidence="7">
    <location>
        <begin position="119"/>
        <end position="127"/>
    </location>
    <ligand>
        <name>5-phospho-alpha-D-ribose 1-diphosphate</name>
        <dbReference type="ChEBI" id="CHEBI:58017"/>
        <note>ligand shared between dimeric partners</note>
    </ligand>
</feature>
<proteinExistence type="inferred from homology"/>
<dbReference type="InterPro" id="IPR000836">
    <property type="entry name" value="PRTase_dom"/>
</dbReference>
<dbReference type="Proteomes" id="UP000182011">
    <property type="component" value="Unassembled WGS sequence"/>
</dbReference>
<sequence>MQFSSISSEEVLKIFKETGALLEGHFLLSSGLHSPRYFQCAKVLQYPEYSELLCRQIARHFYTSEIELVVSPAIGGIIVGYEVARQLEARNIFAERESGVMKLRRGFEIKSGERVLVCEDVVTTGGSVFEVIELVKNAGGKLIGVGCIVDRSGGKIDFGTRFASVIKLEVPTFKPEECPLCKEGVEIEKPGSRGIY</sequence>
<accession>A0A0P1M7Q9</accession>
<comment type="caution">
    <text evidence="7">Lacks conserved residue(s) required for the propagation of feature annotation.</text>
</comment>
<keyword evidence="4 7" id="KW-0808">Transferase</keyword>
<evidence type="ECO:0000313" key="9">
    <source>
        <dbReference type="EMBL" id="CUS93432.1"/>
    </source>
</evidence>
<dbReference type="PANTHER" id="PTHR19278:SF9">
    <property type="entry name" value="URIDINE 5'-MONOPHOSPHATE SYNTHASE"/>
    <property type="match status" value="1"/>
</dbReference>
<dbReference type="InterPro" id="IPR029057">
    <property type="entry name" value="PRTase-like"/>
</dbReference>
<name>A0A0N7MWW1_9BACT</name>
<accession>A0A0P1LJH8</accession>
<accession>A0A0P1MQW1</accession>
<evidence type="ECO:0000256" key="3">
    <source>
        <dbReference type="ARBA" id="ARBA00022676"/>
    </source>
</evidence>
<comment type="catalytic activity">
    <reaction evidence="7">
        <text>orotidine 5'-phosphate + diphosphate = orotate + 5-phospho-alpha-D-ribose 1-diphosphate</text>
        <dbReference type="Rhea" id="RHEA:10380"/>
        <dbReference type="ChEBI" id="CHEBI:30839"/>
        <dbReference type="ChEBI" id="CHEBI:33019"/>
        <dbReference type="ChEBI" id="CHEBI:57538"/>
        <dbReference type="ChEBI" id="CHEBI:58017"/>
        <dbReference type="EC" id="2.4.2.10"/>
    </reaction>
</comment>
<dbReference type="HAMAP" id="MF_01208">
    <property type="entry name" value="PyrE"/>
    <property type="match status" value="1"/>
</dbReference>
<feature type="domain" description="Phosphoribosyltransferase" evidence="8">
    <location>
        <begin position="55"/>
        <end position="155"/>
    </location>
</feature>
<reference evidence="10 11" key="1">
    <citation type="submission" date="2015-11" db="EMBL/GenBank/DDBJ databases">
        <authorList>
            <person name="Zhang Y."/>
            <person name="Guo Z."/>
        </authorList>
    </citation>
    <scope>NUCLEOTIDE SEQUENCE [LARGE SCALE GENOMIC DNA]</scope>
    <source>
        <strain evidence="10">JGI-4</strain>
    </source>
</reference>
<comment type="subunit">
    <text evidence="7">Homodimer.</text>
</comment>
<dbReference type="EMBL" id="CZVI01000035">
    <property type="protein sequence ID" value="CUS93432.1"/>
    <property type="molecule type" value="Genomic_DNA"/>
</dbReference>
<comment type="pathway">
    <text evidence="1 7">Pyrimidine metabolism; UMP biosynthesis via de novo pathway; UMP from orotate: step 1/2.</text>
</comment>
<protein>
    <recommendedName>
        <fullName evidence="2 7">Orotate phosphoribosyltransferase</fullName>
        <shortName evidence="7">OPRT</shortName>
        <shortName evidence="7">OPRTase</shortName>
        <ecNumber evidence="2 7">2.4.2.10</ecNumber>
    </recommendedName>
</protein>
<organism evidence="10 11">
    <name type="scientific">Candidatus Kryptonium thompsonii</name>
    <dbReference type="NCBI Taxonomy" id="1633631"/>
    <lineage>
        <taxon>Bacteria</taxon>
        <taxon>Pseudomonadati</taxon>
        <taxon>Candidatus Kryptoniota</taxon>
        <taxon>Candidatus Kryptonium</taxon>
    </lineage>
</organism>
<dbReference type="InterPro" id="IPR006273">
    <property type="entry name" value="Orotate_PRibTrfase_bac"/>
</dbReference>
<accession>A0A0P1LA72</accession>
<dbReference type="EC" id="2.4.2.10" evidence="2 7"/>
<dbReference type="NCBIfam" id="TIGR01367">
    <property type="entry name" value="pyrE_Therm"/>
    <property type="match status" value="1"/>
</dbReference>
<accession>A0A0P1MEG2</accession>
<keyword evidence="3 7" id="KW-0328">Glycosyltransferase</keyword>
<keyword evidence="6 7" id="KW-0665">Pyrimidine biosynthesis</keyword>
<dbReference type="STRING" id="1633631.GCA_001442925_00132"/>
<dbReference type="GO" id="GO:0004588">
    <property type="term" value="F:orotate phosphoribosyltransferase activity"/>
    <property type="evidence" value="ECO:0007669"/>
    <property type="project" value="UniProtKB-UniRule"/>
</dbReference>
<keyword evidence="5 7" id="KW-0460">Magnesium</keyword>
<accession>A0A0P1MF04</accession>
<comment type="cofactor">
    <cofactor evidence="7">
        <name>Mg(2+)</name>
        <dbReference type="ChEBI" id="CHEBI:18420"/>
    </cofactor>
</comment>
<comment type="similarity">
    <text evidence="7">Belongs to the purine/pyrimidine phosphoribosyltransferase family. PyrE subfamily.</text>
</comment>
<dbReference type="GO" id="GO:0019856">
    <property type="term" value="P:pyrimidine nucleobase biosynthetic process"/>
    <property type="evidence" value="ECO:0007669"/>
    <property type="project" value="InterPro"/>
</dbReference>
<evidence type="ECO:0000256" key="6">
    <source>
        <dbReference type="ARBA" id="ARBA00022975"/>
    </source>
</evidence>
<keyword evidence="12" id="KW-1185">Reference proteome</keyword>
<feature type="binding site" evidence="7">
    <location>
        <position position="151"/>
    </location>
    <ligand>
        <name>orotate</name>
        <dbReference type="ChEBI" id="CHEBI:30839"/>
    </ligand>
</feature>
<evidence type="ECO:0000259" key="8">
    <source>
        <dbReference type="Pfam" id="PF00156"/>
    </source>
</evidence>
<dbReference type="AlphaFoldDB" id="A0A0N7MWW1"/>